<dbReference type="PANTHER" id="PTHR23511">
    <property type="entry name" value="SYNAPTIC VESICLE GLYCOPROTEIN 2"/>
    <property type="match status" value="1"/>
</dbReference>
<evidence type="ECO:0000256" key="5">
    <source>
        <dbReference type="ARBA" id="ARBA00023136"/>
    </source>
</evidence>
<dbReference type="EMBL" id="CAJNDS010000702">
    <property type="protein sequence ID" value="CAE7228888.1"/>
    <property type="molecule type" value="Genomic_DNA"/>
</dbReference>
<feature type="transmembrane region" description="Helical" evidence="6">
    <location>
        <begin position="119"/>
        <end position="141"/>
    </location>
</feature>
<name>A0A812KJZ1_9DINO</name>
<protein>
    <submittedName>
        <fullName evidence="7">Slc22a3 protein</fullName>
    </submittedName>
</protein>
<evidence type="ECO:0000256" key="6">
    <source>
        <dbReference type="SAM" id="Phobius"/>
    </source>
</evidence>
<sequence>MPLSAPPRAFLLSSLIITTFGFLTAACEELALFALRRAFRRRNRTTLPDRSLHRGPMRTFELRRDLRTFPGLPVGFDILAEAMPSSGRGKFGLYMEFFWTAGSLYVTAIAWLLLEQVGWQVFTGAAAIPTLVASLAGYFSLPESPRWLVDMDRGEEALEIVKKWAKRNGNDMRHEQLIKSAHHTDNVSVMDLFRRSALRWKTFAHGVVWQGPKTVPRSHKDAMFRQVLTTGVRHILFP</sequence>
<comment type="caution">
    <text evidence="7">The sequence shown here is derived from an EMBL/GenBank/DDBJ whole genome shotgun (WGS) entry which is preliminary data.</text>
</comment>
<dbReference type="Pfam" id="PF00083">
    <property type="entry name" value="Sugar_tr"/>
    <property type="match status" value="1"/>
</dbReference>
<gene>
    <name evidence="7" type="primary">Slc22a3</name>
    <name evidence="7" type="ORF">SNAT2548_LOCUS9155</name>
</gene>
<dbReference type="OrthoDB" id="425067at2759"/>
<organism evidence="7 8">
    <name type="scientific">Symbiodinium natans</name>
    <dbReference type="NCBI Taxonomy" id="878477"/>
    <lineage>
        <taxon>Eukaryota</taxon>
        <taxon>Sar</taxon>
        <taxon>Alveolata</taxon>
        <taxon>Dinophyceae</taxon>
        <taxon>Suessiales</taxon>
        <taxon>Symbiodiniaceae</taxon>
        <taxon>Symbiodinium</taxon>
    </lineage>
</organism>
<evidence type="ECO:0000313" key="8">
    <source>
        <dbReference type="Proteomes" id="UP000604046"/>
    </source>
</evidence>
<dbReference type="PANTHER" id="PTHR23511:SF34">
    <property type="entry name" value="SYNAPTIC VESICLE GLYCOPROTEIN 2"/>
    <property type="match status" value="1"/>
</dbReference>
<proteinExistence type="predicted"/>
<dbReference type="GO" id="GO:0022857">
    <property type="term" value="F:transmembrane transporter activity"/>
    <property type="evidence" value="ECO:0007669"/>
    <property type="project" value="InterPro"/>
</dbReference>
<comment type="subcellular location">
    <subcellularLocation>
        <location evidence="1">Membrane</location>
        <topology evidence="1">Multi-pass membrane protein</topology>
    </subcellularLocation>
</comment>
<reference evidence="7" key="1">
    <citation type="submission" date="2021-02" db="EMBL/GenBank/DDBJ databases">
        <authorList>
            <person name="Dougan E. K."/>
            <person name="Rhodes N."/>
            <person name="Thang M."/>
            <person name="Chan C."/>
        </authorList>
    </citation>
    <scope>NUCLEOTIDE SEQUENCE</scope>
</reference>
<evidence type="ECO:0000313" key="7">
    <source>
        <dbReference type="EMBL" id="CAE7228888.1"/>
    </source>
</evidence>
<keyword evidence="8" id="KW-1185">Reference proteome</keyword>
<evidence type="ECO:0000256" key="1">
    <source>
        <dbReference type="ARBA" id="ARBA00004141"/>
    </source>
</evidence>
<dbReference type="GO" id="GO:0016020">
    <property type="term" value="C:membrane"/>
    <property type="evidence" value="ECO:0007669"/>
    <property type="project" value="UniProtKB-SubCell"/>
</dbReference>
<dbReference type="SUPFAM" id="SSF103473">
    <property type="entry name" value="MFS general substrate transporter"/>
    <property type="match status" value="1"/>
</dbReference>
<keyword evidence="3 6" id="KW-0812">Transmembrane</keyword>
<dbReference type="Proteomes" id="UP000604046">
    <property type="component" value="Unassembled WGS sequence"/>
</dbReference>
<evidence type="ECO:0000256" key="2">
    <source>
        <dbReference type="ARBA" id="ARBA00022448"/>
    </source>
</evidence>
<keyword evidence="2" id="KW-0813">Transport</keyword>
<evidence type="ECO:0000256" key="4">
    <source>
        <dbReference type="ARBA" id="ARBA00022989"/>
    </source>
</evidence>
<feature type="transmembrane region" description="Helical" evidence="6">
    <location>
        <begin position="93"/>
        <end position="113"/>
    </location>
</feature>
<dbReference type="AlphaFoldDB" id="A0A812KJZ1"/>
<keyword evidence="4 6" id="KW-1133">Transmembrane helix</keyword>
<feature type="transmembrane region" description="Helical" evidence="6">
    <location>
        <begin position="12"/>
        <end position="35"/>
    </location>
</feature>
<dbReference type="InterPro" id="IPR036259">
    <property type="entry name" value="MFS_trans_sf"/>
</dbReference>
<keyword evidence="5 6" id="KW-0472">Membrane</keyword>
<dbReference type="Gene3D" id="1.20.1250.20">
    <property type="entry name" value="MFS general substrate transporter like domains"/>
    <property type="match status" value="1"/>
</dbReference>
<evidence type="ECO:0000256" key="3">
    <source>
        <dbReference type="ARBA" id="ARBA00022692"/>
    </source>
</evidence>
<accession>A0A812KJZ1</accession>
<dbReference type="InterPro" id="IPR005828">
    <property type="entry name" value="MFS_sugar_transport-like"/>
</dbReference>